<name>M0D2N8_HALPD</name>
<protein>
    <submittedName>
        <fullName evidence="1">Uncharacterized protein</fullName>
    </submittedName>
</protein>
<keyword evidence="2" id="KW-1185">Reference proteome</keyword>
<sequence>MGCLCRGQFHIRPVLWYQSEHTIEIRKLVMHLVYLWLHVGSDVDENSKLGSVIRLSLKITF</sequence>
<organism evidence="1 2">
    <name type="scientific">Halogeometricum pallidum JCM 14848</name>
    <dbReference type="NCBI Taxonomy" id="1227487"/>
    <lineage>
        <taxon>Archaea</taxon>
        <taxon>Methanobacteriati</taxon>
        <taxon>Methanobacteriota</taxon>
        <taxon>Stenosarchaea group</taxon>
        <taxon>Halobacteria</taxon>
        <taxon>Halobacteriales</taxon>
        <taxon>Haloferacaceae</taxon>
        <taxon>Halogeometricum</taxon>
    </lineage>
</organism>
<dbReference type="InParanoid" id="M0D2N8"/>
<evidence type="ECO:0000313" key="1">
    <source>
        <dbReference type="EMBL" id="ELZ29093.1"/>
    </source>
</evidence>
<gene>
    <name evidence="1" type="ORF">C474_13509</name>
</gene>
<reference evidence="1 2" key="1">
    <citation type="journal article" date="2014" name="PLoS Genet.">
        <title>Phylogenetically driven sequencing of extremely halophilic archaea reveals strategies for static and dynamic osmo-response.</title>
        <authorList>
            <person name="Becker E.A."/>
            <person name="Seitzer P.M."/>
            <person name="Tritt A."/>
            <person name="Larsen D."/>
            <person name="Krusor M."/>
            <person name="Yao A.I."/>
            <person name="Wu D."/>
            <person name="Madern D."/>
            <person name="Eisen J.A."/>
            <person name="Darling A.E."/>
            <person name="Facciotti M.T."/>
        </authorList>
    </citation>
    <scope>NUCLEOTIDE SEQUENCE [LARGE SCALE GENOMIC DNA]</scope>
    <source>
        <strain evidence="1 2">JCM 14848</strain>
    </source>
</reference>
<accession>M0D2N8</accession>
<comment type="caution">
    <text evidence="1">The sequence shown here is derived from an EMBL/GenBank/DDBJ whole genome shotgun (WGS) entry which is preliminary data.</text>
</comment>
<dbReference type="Proteomes" id="UP000011513">
    <property type="component" value="Unassembled WGS sequence"/>
</dbReference>
<evidence type="ECO:0000313" key="2">
    <source>
        <dbReference type="Proteomes" id="UP000011513"/>
    </source>
</evidence>
<dbReference type="EMBL" id="AOIV01000034">
    <property type="protein sequence ID" value="ELZ29093.1"/>
    <property type="molecule type" value="Genomic_DNA"/>
</dbReference>
<proteinExistence type="predicted"/>
<dbReference type="AlphaFoldDB" id="M0D2N8"/>